<evidence type="ECO:0000256" key="1">
    <source>
        <dbReference type="SAM" id="Phobius"/>
    </source>
</evidence>
<evidence type="ECO:0000259" key="2">
    <source>
        <dbReference type="Pfam" id="PF13559"/>
    </source>
</evidence>
<feature type="domain" description="Protein-glutamine gamma-glutamyltransferase-like C-terminal" evidence="2">
    <location>
        <begin position="241"/>
        <end position="308"/>
    </location>
</feature>
<feature type="transmembrane region" description="Helical" evidence="1">
    <location>
        <begin position="100"/>
        <end position="121"/>
    </location>
</feature>
<sequence>MDASTARRLAVALLAVAALAATAATIDTTVTGGTGGSLGGASGGAPSGAPAPLIDVPSGESAAVLGSVCVPFLARPPVVALLFALLAAGHYAVYRRSESLPTVVATAVGVGFPLALLWAVLVSCRLPTLSIDVGFEFGLGADGPGIVPFPVGSGGFGLGGEGSGSVATPSALFGLALFVALALAVVLLLASTGDELAGDDADDSADGDSEATPPDVRRVGEAAGDAADRLEAEADVGNEVYRAWVEMTNHLDVDRPESCTPGEFAAAAVDAGMDRDDVAELTRLFEEVRYGDEDVTDLRAERAVSALRRIESAYAGEGS</sequence>
<gene>
    <name evidence="3" type="ORF">OS889_04765</name>
</gene>
<evidence type="ECO:0000313" key="3">
    <source>
        <dbReference type="EMBL" id="MFA1610314.1"/>
    </source>
</evidence>
<evidence type="ECO:0000313" key="4">
    <source>
        <dbReference type="Proteomes" id="UP001570511"/>
    </source>
</evidence>
<comment type="caution">
    <text evidence="3">The sequence shown here is derived from an EMBL/GenBank/DDBJ whole genome shotgun (WGS) entry which is preliminary data.</text>
</comment>
<reference evidence="3 4" key="1">
    <citation type="submission" date="2024-08" db="EMBL/GenBank/DDBJ databases">
        <title>Halobellus sp. MBLA0158 whole genome sequence.</title>
        <authorList>
            <person name="Hwang C.Y."/>
            <person name="Cho E.-S."/>
            <person name="Seo M.-J."/>
        </authorList>
    </citation>
    <scope>NUCLEOTIDE SEQUENCE [LARGE SCALE GENOMIC DNA]</scope>
    <source>
        <strain evidence="3 4">MBLA0158</strain>
    </source>
</reference>
<dbReference type="RefSeq" id="WP_372387771.1">
    <property type="nucleotide sequence ID" value="NZ_JBGNYA010000001.1"/>
</dbReference>
<dbReference type="AlphaFoldDB" id="A0ABD5M9H7"/>
<name>A0ABD5M9H7_9EURY</name>
<organism evidence="3 4">
    <name type="scientific">Halobellus rubicundus</name>
    <dbReference type="NCBI Taxonomy" id="2996466"/>
    <lineage>
        <taxon>Archaea</taxon>
        <taxon>Methanobacteriati</taxon>
        <taxon>Methanobacteriota</taxon>
        <taxon>Stenosarchaea group</taxon>
        <taxon>Halobacteria</taxon>
        <taxon>Halobacteriales</taxon>
        <taxon>Haloferacaceae</taxon>
        <taxon>Halobellus</taxon>
    </lineage>
</organism>
<keyword evidence="1" id="KW-0812">Transmembrane</keyword>
<accession>A0ABD5M9H7</accession>
<proteinExistence type="predicted"/>
<feature type="transmembrane region" description="Helical" evidence="1">
    <location>
        <begin position="62"/>
        <end position="88"/>
    </location>
</feature>
<dbReference type="InterPro" id="IPR025403">
    <property type="entry name" value="TgpA-like_C"/>
</dbReference>
<dbReference type="Pfam" id="PF13559">
    <property type="entry name" value="DUF4129"/>
    <property type="match status" value="1"/>
</dbReference>
<protein>
    <submittedName>
        <fullName evidence="3">DUF4129 domain-containing protein</fullName>
    </submittedName>
</protein>
<keyword evidence="1" id="KW-1133">Transmembrane helix</keyword>
<keyword evidence="1" id="KW-0472">Membrane</keyword>
<feature type="transmembrane region" description="Helical" evidence="1">
    <location>
        <begin position="171"/>
        <end position="190"/>
    </location>
</feature>
<keyword evidence="4" id="KW-1185">Reference proteome</keyword>
<dbReference type="EMBL" id="JBGNYA010000001">
    <property type="protein sequence ID" value="MFA1610314.1"/>
    <property type="molecule type" value="Genomic_DNA"/>
</dbReference>
<dbReference type="Proteomes" id="UP001570511">
    <property type="component" value="Unassembled WGS sequence"/>
</dbReference>